<evidence type="ECO:0000313" key="4">
    <source>
        <dbReference type="Proteomes" id="UP000033632"/>
    </source>
</evidence>
<feature type="domain" description="NIPSNAP" evidence="2">
    <location>
        <begin position="107"/>
        <end position="179"/>
    </location>
</feature>
<proteinExistence type="inferred from homology"/>
<comment type="caution">
    <text evidence="3">The sequence shown here is derived from an EMBL/GenBank/DDBJ whole genome shotgun (WGS) entry which is preliminary data.</text>
</comment>
<dbReference type="InterPro" id="IPR012577">
    <property type="entry name" value="NIPSNAP"/>
</dbReference>
<organism evidence="3 4">
    <name type="scientific">Devosia geojensis</name>
    <dbReference type="NCBI Taxonomy" id="443610"/>
    <lineage>
        <taxon>Bacteria</taxon>
        <taxon>Pseudomonadati</taxon>
        <taxon>Pseudomonadota</taxon>
        <taxon>Alphaproteobacteria</taxon>
        <taxon>Hyphomicrobiales</taxon>
        <taxon>Devosiaceae</taxon>
        <taxon>Devosia</taxon>
    </lineage>
</organism>
<dbReference type="PANTHER" id="PTHR21017:SF17">
    <property type="entry name" value="PROTEIN NIPSNAP"/>
    <property type="match status" value="1"/>
</dbReference>
<dbReference type="InterPro" id="IPR051557">
    <property type="entry name" value="NipSnap_domain"/>
</dbReference>
<reference evidence="3 4" key="1">
    <citation type="submission" date="2015-03" db="EMBL/GenBank/DDBJ databases">
        <authorList>
            <person name="Hassan Y.I."/>
            <person name="Lepp D."/>
            <person name="Li X.-Z."/>
            <person name="Zhou T."/>
        </authorList>
    </citation>
    <scope>NUCLEOTIDE SEQUENCE [LARGE SCALE GENOMIC DNA]</scope>
    <source>
        <strain evidence="3 4">BD-c194</strain>
    </source>
</reference>
<accession>A0A0F5FVN8</accession>
<keyword evidence="4" id="KW-1185">Reference proteome</keyword>
<protein>
    <recommendedName>
        <fullName evidence="2">NIPSNAP domain-containing protein</fullName>
    </recommendedName>
</protein>
<dbReference type="Proteomes" id="UP000033632">
    <property type="component" value="Unassembled WGS sequence"/>
</dbReference>
<dbReference type="SUPFAM" id="SSF54909">
    <property type="entry name" value="Dimeric alpha+beta barrel"/>
    <property type="match status" value="2"/>
</dbReference>
<dbReference type="PANTHER" id="PTHR21017">
    <property type="entry name" value="NIPSNAP-RELATED"/>
    <property type="match status" value="1"/>
</dbReference>
<dbReference type="PATRIC" id="fig|443610.3.peg.4224"/>
<dbReference type="RefSeq" id="WP_046108131.1">
    <property type="nucleotide sequence ID" value="NZ_JZEX01000087.1"/>
</dbReference>
<evidence type="ECO:0000313" key="3">
    <source>
        <dbReference type="EMBL" id="KKB12242.1"/>
    </source>
</evidence>
<dbReference type="AlphaFoldDB" id="A0A0F5FVN8"/>
<sequence>MIYDLTILSLLPNTLGAVMPLLPKTYEGFSSTGTPLGAFSCEFGVLNRFAFITAYDSPQDLATERARLMEADDPYGIAPYLGGVQSTAFRPLFFMQPIELGEWGPFYEFRTYTLAPNGLPETAEAWSKIVERRNAMSKLLMVMGSIEEGPQKMVHIWPYKTIEDRVKARAEASKEGIWPPPGGSAKLTALQSELFVATGFSGLK</sequence>
<dbReference type="Pfam" id="PF07978">
    <property type="entry name" value="NIPSNAP"/>
    <property type="match status" value="1"/>
</dbReference>
<dbReference type="OrthoDB" id="4124121at2"/>
<dbReference type="EMBL" id="JZEX01000087">
    <property type="protein sequence ID" value="KKB12242.1"/>
    <property type="molecule type" value="Genomic_DNA"/>
</dbReference>
<gene>
    <name evidence="3" type="ORF">VE25_08250</name>
</gene>
<evidence type="ECO:0000259" key="2">
    <source>
        <dbReference type="Pfam" id="PF07978"/>
    </source>
</evidence>
<evidence type="ECO:0000256" key="1">
    <source>
        <dbReference type="ARBA" id="ARBA00005291"/>
    </source>
</evidence>
<comment type="similarity">
    <text evidence="1">Belongs to the NipSnap family.</text>
</comment>
<dbReference type="InterPro" id="IPR011008">
    <property type="entry name" value="Dimeric_a/b-barrel"/>
</dbReference>
<name>A0A0F5FVN8_9HYPH</name>
<dbReference type="Gene3D" id="3.30.70.100">
    <property type="match status" value="2"/>
</dbReference>